<organism evidence="2 3">
    <name type="scientific">Potamilus streckersoni</name>
    <dbReference type="NCBI Taxonomy" id="2493646"/>
    <lineage>
        <taxon>Eukaryota</taxon>
        <taxon>Metazoa</taxon>
        <taxon>Spiralia</taxon>
        <taxon>Lophotrochozoa</taxon>
        <taxon>Mollusca</taxon>
        <taxon>Bivalvia</taxon>
        <taxon>Autobranchia</taxon>
        <taxon>Heteroconchia</taxon>
        <taxon>Palaeoheterodonta</taxon>
        <taxon>Unionida</taxon>
        <taxon>Unionoidea</taxon>
        <taxon>Unionidae</taxon>
        <taxon>Ambleminae</taxon>
        <taxon>Lampsilini</taxon>
        <taxon>Potamilus</taxon>
    </lineage>
</organism>
<reference evidence="2" key="1">
    <citation type="journal article" date="2021" name="Genome Biol. Evol.">
        <title>A High-Quality Reference Genome for a Parasitic Bivalve with Doubly Uniparental Inheritance (Bivalvia: Unionida).</title>
        <authorList>
            <person name="Smith C.H."/>
        </authorList>
    </citation>
    <scope>NUCLEOTIDE SEQUENCE</scope>
    <source>
        <strain evidence="2">CHS0354</strain>
    </source>
</reference>
<feature type="region of interest" description="Disordered" evidence="1">
    <location>
        <begin position="296"/>
        <end position="331"/>
    </location>
</feature>
<feature type="region of interest" description="Disordered" evidence="1">
    <location>
        <begin position="416"/>
        <end position="435"/>
    </location>
</feature>
<accession>A0AAE0SH05</accession>
<reference evidence="2" key="2">
    <citation type="journal article" date="2021" name="Genome Biol. Evol.">
        <title>Developing a high-quality reference genome for a parasitic bivalve with doubly uniparental inheritance (Bivalvia: Unionida).</title>
        <authorList>
            <person name="Smith C.H."/>
        </authorList>
    </citation>
    <scope>NUCLEOTIDE SEQUENCE</scope>
    <source>
        <strain evidence="2">CHS0354</strain>
        <tissue evidence="2">Mantle</tissue>
    </source>
</reference>
<evidence type="ECO:0000313" key="3">
    <source>
        <dbReference type="Proteomes" id="UP001195483"/>
    </source>
</evidence>
<dbReference type="Proteomes" id="UP001195483">
    <property type="component" value="Unassembled WGS sequence"/>
</dbReference>
<protein>
    <submittedName>
        <fullName evidence="2">Uncharacterized protein</fullName>
    </submittedName>
</protein>
<evidence type="ECO:0000256" key="1">
    <source>
        <dbReference type="SAM" id="MobiDB-lite"/>
    </source>
</evidence>
<comment type="caution">
    <text evidence="2">The sequence shown here is derived from an EMBL/GenBank/DDBJ whole genome shotgun (WGS) entry which is preliminary data.</text>
</comment>
<gene>
    <name evidence="2" type="ORF">CHS0354_031639</name>
</gene>
<dbReference type="AlphaFoldDB" id="A0AAE0SH05"/>
<dbReference type="EMBL" id="JAEAOA010001888">
    <property type="protein sequence ID" value="KAK3591529.1"/>
    <property type="molecule type" value="Genomic_DNA"/>
</dbReference>
<reference evidence="2" key="3">
    <citation type="submission" date="2023-05" db="EMBL/GenBank/DDBJ databases">
        <authorList>
            <person name="Smith C.H."/>
        </authorList>
    </citation>
    <scope>NUCLEOTIDE SEQUENCE</scope>
    <source>
        <strain evidence="2">CHS0354</strain>
        <tissue evidence="2">Mantle</tissue>
    </source>
</reference>
<evidence type="ECO:0000313" key="2">
    <source>
        <dbReference type="EMBL" id="KAK3591529.1"/>
    </source>
</evidence>
<feature type="compositionally biased region" description="Low complexity" evidence="1">
    <location>
        <begin position="303"/>
        <end position="315"/>
    </location>
</feature>
<proteinExistence type="predicted"/>
<name>A0AAE0SH05_9BIVA</name>
<keyword evidence="3" id="KW-1185">Reference proteome</keyword>
<sequence>MENLWTTQDSCCQDLNQRMTADVAIVQGMTADVAIMQGMATDVAIMQGMTADVAIVQGMTVIVAIMQGMATDVAIMQGMATDVAIMQGMTADVAIVQGMTVIVAIMQGMATDVAIMQGMTADVAIVQGMTEDVAIVQGMTADVVIVQGMTADVAIVHGMTAYVAIMQGMTAYVAIVQGMSHFGTKTDTTRYETNSTVFRARSAYNVTLLRSQTGLTILKGGKFHDRTLAKQLRRITQDAHVEIRILSRQQKSIWKRNDSNLNRSQKLVKLYNLPPLKSGSITLSSRPIETREEITKEIPMERSQQQQLDSKSQKSPRQMDSKIPKSARIQQDGTLTGNVHHMRMKPEHLLQRRHLANEANESRRFMYSPVPQQGTEDSVVKTSIRNVRTKETHMLVSPEITVERCEETLPSIHTRSLTNEEQSLQPEYARSSSSNNLLVPGSCVQHRRQDGRIVILTNLERGMSRSEGSIPDSVNKDLRGVLDPRFKALEAVLKPLSVSRARTSLSAEGIPTSVLYSKCFHKRLS</sequence>